<protein>
    <recommendedName>
        <fullName evidence="1">PPM-type phosphatase domain-containing protein</fullName>
    </recommendedName>
</protein>
<dbReference type="PROSITE" id="PS51746">
    <property type="entry name" value="PPM_2"/>
    <property type="match status" value="1"/>
</dbReference>
<evidence type="ECO:0000313" key="3">
    <source>
        <dbReference type="Proteomes" id="UP000631114"/>
    </source>
</evidence>
<dbReference type="PANTHER" id="PTHR47992">
    <property type="entry name" value="PROTEIN PHOSPHATASE"/>
    <property type="match status" value="1"/>
</dbReference>
<dbReference type="InterPro" id="IPR015655">
    <property type="entry name" value="PP2C"/>
</dbReference>
<dbReference type="GO" id="GO:0004722">
    <property type="term" value="F:protein serine/threonine phosphatase activity"/>
    <property type="evidence" value="ECO:0007669"/>
    <property type="project" value="InterPro"/>
</dbReference>
<gene>
    <name evidence="2" type="ORF">IFM89_019759</name>
</gene>
<name>A0A835LHU7_9MAGN</name>
<keyword evidence="3" id="KW-1185">Reference proteome</keyword>
<comment type="caution">
    <text evidence="2">The sequence shown here is derived from an EMBL/GenBank/DDBJ whole genome shotgun (WGS) entry which is preliminary data.</text>
</comment>
<dbReference type="InterPro" id="IPR001932">
    <property type="entry name" value="PPM-type_phosphatase-like_dom"/>
</dbReference>
<reference evidence="2 3" key="1">
    <citation type="submission" date="2020-10" db="EMBL/GenBank/DDBJ databases">
        <title>The Coptis chinensis genome and diversification of protoberbering-type alkaloids.</title>
        <authorList>
            <person name="Wang B."/>
            <person name="Shu S."/>
            <person name="Song C."/>
            <person name="Liu Y."/>
        </authorList>
    </citation>
    <scope>NUCLEOTIDE SEQUENCE [LARGE SCALE GENOMIC DNA]</scope>
    <source>
        <strain evidence="2">HL-2020</strain>
        <tissue evidence="2">Leaf</tissue>
    </source>
</reference>
<evidence type="ECO:0000259" key="1">
    <source>
        <dbReference type="PROSITE" id="PS51746"/>
    </source>
</evidence>
<evidence type="ECO:0000313" key="2">
    <source>
        <dbReference type="EMBL" id="KAF9593032.1"/>
    </source>
</evidence>
<proteinExistence type="predicted"/>
<dbReference type="EMBL" id="JADFTS010000008">
    <property type="protein sequence ID" value="KAF9593032.1"/>
    <property type="molecule type" value="Genomic_DNA"/>
</dbReference>
<dbReference type="Proteomes" id="UP000631114">
    <property type="component" value="Unassembled WGS sequence"/>
</dbReference>
<dbReference type="Gene3D" id="3.60.40.10">
    <property type="entry name" value="PPM-type phosphatase domain"/>
    <property type="match status" value="1"/>
</dbReference>
<accession>A0A835LHU7</accession>
<dbReference type="InterPro" id="IPR036457">
    <property type="entry name" value="PPM-type-like_dom_sf"/>
</dbReference>
<sequence length="104" mass="11504">MGNIFLQLNRPDQMERVEAAGGKVIKWNVYRVLGVLATSRSIGDQYFKPYVIFVPEVVRHCRNGEIGRTFANSTKESHAAEAIAVLAELAMARGSKDNISVVII</sequence>
<dbReference type="OrthoDB" id="10264738at2759"/>
<dbReference type="Pfam" id="PF00481">
    <property type="entry name" value="PP2C"/>
    <property type="match status" value="1"/>
</dbReference>
<feature type="domain" description="PPM-type phosphatase" evidence="1">
    <location>
        <begin position="1"/>
        <end position="104"/>
    </location>
</feature>
<organism evidence="2 3">
    <name type="scientific">Coptis chinensis</name>
    <dbReference type="NCBI Taxonomy" id="261450"/>
    <lineage>
        <taxon>Eukaryota</taxon>
        <taxon>Viridiplantae</taxon>
        <taxon>Streptophyta</taxon>
        <taxon>Embryophyta</taxon>
        <taxon>Tracheophyta</taxon>
        <taxon>Spermatophyta</taxon>
        <taxon>Magnoliopsida</taxon>
        <taxon>Ranunculales</taxon>
        <taxon>Ranunculaceae</taxon>
        <taxon>Coptidoideae</taxon>
        <taxon>Coptis</taxon>
    </lineage>
</organism>
<dbReference type="SUPFAM" id="SSF81606">
    <property type="entry name" value="PP2C-like"/>
    <property type="match status" value="1"/>
</dbReference>
<dbReference type="AlphaFoldDB" id="A0A835LHU7"/>